<comment type="subcellular location">
    <subcellularLocation>
        <location evidence="1">Nucleus</location>
    </subcellularLocation>
</comment>
<organism evidence="2 3">
    <name type="scientific">Caulochytrium protostelioides</name>
    <dbReference type="NCBI Taxonomy" id="1555241"/>
    <lineage>
        <taxon>Eukaryota</taxon>
        <taxon>Fungi</taxon>
        <taxon>Fungi incertae sedis</taxon>
        <taxon>Chytridiomycota</taxon>
        <taxon>Chytridiomycota incertae sedis</taxon>
        <taxon>Chytridiomycetes</taxon>
        <taxon>Caulochytriales</taxon>
        <taxon>Caulochytriaceae</taxon>
        <taxon>Caulochytrium</taxon>
    </lineage>
</organism>
<keyword evidence="3" id="KW-1185">Reference proteome</keyword>
<reference evidence="3" key="1">
    <citation type="journal article" date="2018" name="Nat. Microbiol.">
        <title>Leveraging single-cell genomics to expand the fungal tree of life.</title>
        <authorList>
            <person name="Ahrendt S.R."/>
            <person name="Quandt C.A."/>
            <person name="Ciobanu D."/>
            <person name="Clum A."/>
            <person name="Salamov A."/>
            <person name="Andreopoulos B."/>
            <person name="Cheng J.F."/>
            <person name="Woyke T."/>
            <person name="Pelin A."/>
            <person name="Henrissat B."/>
            <person name="Reynolds N.K."/>
            <person name="Benny G.L."/>
            <person name="Smith M.E."/>
            <person name="James T.Y."/>
            <person name="Grigoriev I.V."/>
        </authorList>
    </citation>
    <scope>NUCLEOTIDE SEQUENCE [LARGE SCALE GENOMIC DNA]</scope>
    <source>
        <strain evidence="3">ATCC 52028</strain>
    </source>
</reference>
<dbReference type="STRING" id="1555241.A0A4V1IV28"/>
<keyword evidence="1" id="KW-0863">Zinc-finger</keyword>
<dbReference type="Gene3D" id="3.90.1150.220">
    <property type="match status" value="1"/>
</dbReference>
<comment type="catalytic activity">
    <reaction evidence="1">
        <text>S-ubiquitinyl-[E2 ubiquitin-conjugating enzyme]-L-cysteine + [acceptor protein]-L-lysine = [E2 ubiquitin-conjugating enzyme]-L-cysteine + N(6)-ubiquitinyl-[acceptor protein]-L-lysine.</text>
        <dbReference type="EC" id="2.3.2.27"/>
    </reaction>
</comment>
<keyword evidence="1" id="KW-0808">Transferase</keyword>
<dbReference type="GO" id="GO:0000724">
    <property type="term" value="P:double-strand break repair via homologous recombination"/>
    <property type="evidence" value="ECO:0007669"/>
    <property type="project" value="TreeGrafter"/>
</dbReference>
<dbReference type="OrthoDB" id="185455at2759"/>
<dbReference type="Proteomes" id="UP000274922">
    <property type="component" value="Unassembled WGS sequence"/>
</dbReference>
<keyword evidence="1" id="KW-0479">Metal-binding</keyword>
<dbReference type="EC" id="2.3.2.27" evidence="1"/>
<dbReference type="PANTHER" id="PTHR20973">
    <property type="entry name" value="NON-SMC ELEMENT 1-RELATED"/>
    <property type="match status" value="1"/>
</dbReference>
<evidence type="ECO:0000313" key="2">
    <source>
        <dbReference type="EMBL" id="RKP02609.1"/>
    </source>
</evidence>
<keyword evidence="1" id="KW-0539">Nucleus</keyword>
<evidence type="ECO:0000256" key="1">
    <source>
        <dbReference type="RuleBase" id="RU368018"/>
    </source>
</evidence>
<dbReference type="Pfam" id="PF07574">
    <property type="entry name" value="SMC_Nse1"/>
    <property type="match status" value="1"/>
</dbReference>
<comment type="similarity">
    <text evidence="1">Belongs to the NSE1 family.</text>
</comment>
<dbReference type="GO" id="GO:0008270">
    <property type="term" value="F:zinc ion binding"/>
    <property type="evidence" value="ECO:0007669"/>
    <property type="project" value="UniProtKB-KW"/>
</dbReference>
<comment type="function">
    <text evidence="1">Acts in a DNA repair pathway for removal of UV-induced DNA damage that is distinct from classical nucleotide excision repair and in repair of ionizing radiation damage. Functions in homologous recombination repair of DNA double strand breaks and in recovery of stalled replication forks.</text>
</comment>
<proteinExistence type="inferred from homology"/>
<sequence length="260" mass="28267">MGFDPEQYGDVHRLLLQSLSSRRMVTQPECQHLLAECILYDLQQTPARTPAASPVAIDVRRRDVAQTIATLNRALKPLGLAVAQAMQPDDGTRCYRLVDTEPDAWSAKATTLAPTAVAPVGALVQALAKAPRHGLSHAEAVAVPGVDGALLEQLIADGWLDRDDRSAYVLSMPAVLELQRMLADEYGACFKDCWSCQTLVVRDGWCCATCAQQFHRFCWRRYPQTTGLDPVLSEGPGAVCPACMDHASASATAIVEDNDY</sequence>
<keyword evidence="1" id="KW-0862">Zinc</keyword>
<keyword evidence="1" id="KW-0234">DNA repair</keyword>
<dbReference type="EMBL" id="ML014139">
    <property type="protein sequence ID" value="RKP02609.1"/>
    <property type="molecule type" value="Genomic_DNA"/>
</dbReference>
<dbReference type="InterPro" id="IPR011513">
    <property type="entry name" value="Nse1"/>
</dbReference>
<keyword evidence="1" id="KW-0833">Ubl conjugation pathway</keyword>
<dbReference type="AlphaFoldDB" id="A0A4V1IV28"/>
<protein>
    <recommendedName>
        <fullName evidence="1">Non-structural maintenance of chromosomes element 1 homolog</fullName>
        <ecNumber evidence="1">2.3.2.27</ecNumber>
    </recommendedName>
</protein>
<dbReference type="GO" id="GO:0030915">
    <property type="term" value="C:Smc5-Smc6 complex"/>
    <property type="evidence" value="ECO:0007669"/>
    <property type="project" value="UniProtKB-UniRule"/>
</dbReference>
<dbReference type="PANTHER" id="PTHR20973:SF0">
    <property type="entry name" value="NON-STRUCTURAL MAINTENANCE OF CHROMOSOMES ELEMENT 1 HOMOLOG"/>
    <property type="match status" value="1"/>
</dbReference>
<accession>A0A4V1IV28</accession>
<keyword evidence="1" id="KW-0227">DNA damage</keyword>
<dbReference type="InterPro" id="IPR036388">
    <property type="entry name" value="WH-like_DNA-bd_sf"/>
</dbReference>
<name>A0A4V1IV28_9FUNG</name>
<dbReference type="Gene3D" id="1.10.10.10">
    <property type="entry name" value="Winged helix-like DNA-binding domain superfamily/Winged helix DNA-binding domain"/>
    <property type="match status" value="1"/>
</dbReference>
<dbReference type="GO" id="GO:0061630">
    <property type="term" value="F:ubiquitin protein ligase activity"/>
    <property type="evidence" value="ECO:0007669"/>
    <property type="project" value="UniProtKB-EC"/>
</dbReference>
<evidence type="ECO:0000313" key="3">
    <source>
        <dbReference type="Proteomes" id="UP000274922"/>
    </source>
</evidence>
<keyword evidence="1" id="KW-0233">DNA recombination</keyword>
<gene>
    <name evidence="2" type="ORF">CXG81DRAFT_24750</name>
</gene>
<dbReference type="GO" id="GO:0005634">
    <property type="term" value="C:nucleus"/>
    <property type="evidence" value="ECO:0007669"/>
    <property type="project" value="UniProtKB-SubCell"/>
</dbReference>
<comment type="subunit">
    <text evidence="1">Component of the Smc5-Smc6 complex.</text>
</comment>